<dbReference type="GO" id="GO:0008936">
    <property type="term" value="F:nicotinamidase activity"/>
    <property type="evidence" value="ECO:0007669"/>
    <property type="project" value="UniProtKB-EC"/>
</dbReference>
<keyword evidence="2" id="KW-0662">Pyridine nucleotide biosynthesis</keyword>
<comment type="caution">
    <text evidence="9">The sequence shown here is derived from an EMBL/GenBank/DDBJ whole genome shotgun (WGS) entry which is preliminary data.</text>
</comment>
<dbReference type="InterPro" id="IPR000868">
    <property type="entry name" value="Isochorismatase-like_dom"/>
</dbReference>
<comment type="pathway">
    <text evidence="5">Cofactor biosynthesis; nicotinate biosynthesis; nicotinate from nicotinamide: step 1/1.</text>
</comment>
<evidence type="ECO:0000256" key="7">
    <source>
        <dbReference type="ARBA" id="ARBA00043224"/>
    </source>
</evidence>
<organism evidence="9 10">
    <name type="scientific">Alterirhizorhabdus solaris</name>
    <dbReference type="NCBI Taxonomy" id="2529389"/>
    <lineage>
        <taxon>Bacteria</taxon>
        <taxon>Pseudomonadati</taxon>
        <taxon>Pseudomonadota</taxon>
        <taxon>Alphaproteobacteria</taxon>
        <taxon>Sphingomonadales</taxon>
        <taxon>Rhizorhabdaceae</taxon>
        <taxon>Alterirhizorhabdus</taxon>
    </lineage>
</organism>
<keyword evidence="10" id="KW-1185">Reference proteome</keyword>
<evidence type="ECO:0000256" key="4">
    <source>
        <dbReference type="ARBA" id="ARBA00022801"/>
    </source>
</evidence>
<dbReference type="RefSeq" id="WP_145148696.1">
    <property type="nucleotide sequence ID" value="NZ_VNIM01000012.1"/>
</dbReference>
<dbReference type="OrthoDB" id="9791276at2"/>
<evidence type="ECO:0000256" key="2">
    <source>
        <dbReference type="ARBA" id="ARBA00022642"/>
    </source>
</evidence>
<evidence type="ECO:0000256" key="6">
    <source>
        <dbReference type="ARBA" id="ARBA00039017"/>
    </source>
</evidence>
<evidence type="ECO:0000259" key="8">
    <source>
        <dbReference type="Pfam" id="PF00857"/>
    </source>
</evidence>
<feature type="domain" description="Isochorismatase-like" evidence="8">
    <location>
        <begin position="5"/>
        <end position="170"/>
    </location>
</feature>
<dbReference type="Proteomes" id="UP000318681">
    <property type="component" value="Unassembled WGS sequence"/>
</dbReference>
<evidence type="ECO:0000256" key="3">
    <source>
        <dbReference type="ARBA" id="ARBA00022723"/>
    </source>
</evidence>
<protein>
    <recommendedName>
        <fullName evidence="6">nicotinamidase</fullName>
        <ecNumber evidence="6">3.5.1.19</ecNumber>
    </recommendedName>
    <alternativeName>
        <fullName evidence="7">Nicotinamide deamidase</fullName>
    </alternativeName>
</protein>
<dbReference type="GO" id="GO:0019363">
    <property type="term" value="P:pyridine nucleotide biosynthetic process"/>
    <property type="evidence" value="ECO:0007669"/>
    <property type="project" value="UniProtKB-KW"/>
</dbReference>
<dbReference type="AlphaFoldDB" id="A0A558RA21"/>
<keyword evidence="4 9" id="KW-0378">Hydrolase</keyword>
<dbReference type="CDD" id="cd00431">
    <property type="entry name" value="cysteine_hydrolases"/>
    <property type="match status" value="1"/>
</dbReference>
<dbReference type="EMBL" id="VNIM01000012">
    <property type="protein sequence ID" value="TVV76229.1"/>
    <property type="molecule type" value="Genomic_DNA"/>
</dbReference>
<proteinExistence type="inferred from homology"/>
<dbReference type="Pfam" id="PF00857">
    <property type="entry name" value="Isochorismatase"/>
    <property type="match status" value="1"/>
</dbReference>
<dbReference type="InterPro" id="IPR036380">
    <property type="entry name" value="Isochorismatase-like_sf"/>
</dbReference>
<dbReference type="GO" id="GO:0046872">
    <property type="term" value="F:metal ion binding"/>
    <property type="evidence" value="ECO:0007669"/>
    <property type="project" value="UniProtKB-KW"/>
</dbReference>
<dbReference type="PANTHER" id="PTHR11080:SF2">
    <property type="entry name" value="LD05707P"/>
    <property type="match status" value="1"/>
</dbReference>
<evidence type="ECO:0000313" key="9">
    <source>
        <dbReference type="EMBL" id="TVV76229.1"/>
    </source>
</evidence>
<comment type="similarity">
    <text evidence="1">Belongs to the isochorismatase family.</text>
</comment>
<dbReference type="InterPro" id="IPR052347">
    <property type="entry name" value="Isochorismatase_Nicotinamidase"/>
</dbReference>
<keyword evidence="3" id="KW-0479">Metal-binding</keyword>
<sequence length="196" mass="21196">MGRFVIVVDAQRDFMLPEGALYVAGAEDLVAPMNIMLASLDPDETAGVLLTFDTHEPDRYARSAEARQFAPHCVRGSAGWQTVLDVAAVDPAIALHTLEKGVFAMWEEADVTIRDARDPAAAAVPRDRFFDRLRAQGVDEIVVVGVAADFCVRWAVEGLIDRGFRVVVPAALTRGIVRQIDAVAAEEWAAAPVAIV</sequence>
<gene>
    <name evidence="9" type="ORF">FOY91_04810</name>
</gene>
<evidence type="ECO:0000256" key="1">
    <source>
        <dbReference type="ARBA" id="ARBA00006336"/>
    </source>
</evidence>
<name>A0A558RA21_9SPHN</name>
<dbReference type="SUPFAM" id="SSF52499">
    <property type="entry name" value="Isochorismatase-like hydrolases"/>
    <property type="match status" value="1"/>
</dbReference>
<evidence type="ECO:0000256" key="5">
    <source>
        <dbReference type="ARBA" id="ARBA00037900"/>
    </source>
</evidence>
<dbReference type="EC" id="3.5.1.19" evidence="6"/>
<dbReference type="Gene3D" id="3.40.50.850">
    <property type="entry name" value="Isochorismatase-like"/>
    <property type="match status" value="1"/>
</dbReference>
<dbReference type="PANTHER" id="PTHR11080">
    <property type="entry name" value="PYRAZINAMIDASE/NICOTINAMIDASE"/>
    <property type="match status" value="1"/>
</dbReference>
<reference evidence="9 10" key="1">
    <citation type="submission" date="2019-07" db="EMBL/GenBank/DDBJ databases">
        <title>Sphingomonas solaris sp. nov., isolated from a solar panel from Boston, Massachusetts.</title>
        <authorList>
            <person name="Tanner K."/>
            <person name="Pascual J."/>
            <person name="Mancuso C."/>
            <person name="Pereto J."/>
            <person name="Khalil A."/>
            <person name="Vilanova C."/>
        </authorList>
    </citation>
    <scope>NUCLEOTIDE SEQUENCE [LARGE SCALE GENOMIC DNA]</scope>
    <source>
        <strain evidence="9 10">R4DWN</strain>
    </source>
</reference>
<evidence type="ECO:0000313" key="10">
    <source>
        <dbReference type="Proteomes" id="UP000318681"/>
    </source>
</evidence>
<accession>A0A558RA21</accession>